<reference evidence="2 3" key="1">
    <citation type="journal article" date="2013" name="Genome Biol.">
        <title>The genome sequence of the most widely cultivated cacao type and its use to identify candidate genes regulating pod color.</title>
        <authorList>
            <person name="Motamayor J.C."/>
            <person name="Mockaitis K."/>
            <person name="Schmutz J."/>
            <person name="Haiminen N."/>
            <person name="Iii D.L."/>
            <person name="Cornejo O."/>
            <person name="Findley S.D."/>
            <person name="Zheng P."/>
            <person name="Utro F."/>
            <person name="Royaert S."/>
            <person name="Saski C."/>
            <person name="Jenkins J."/>
            <person name="Podicheti R."/>
            <person name="Zhao M."/>
            <person name="Scheffler B.E."/>
            <person name="Stack J.C."/>
            <person name="Feltus F.A."/>
            <person name="Mustiga G.M."/>
            <person name="Amores F."/>
            <person name="Phillips W."/>
            <person name="Marelli J.P."/>
            <person name="May G.D."/>
            <person name="Shapiro H."/>
            <person name="Ma J."/>
            <person name="Bustamante C.D."/>
            <person name="Schnell R.J."/>
            <person name="Main D."/>
            <person name="Gilbert D."/>
            <person name="Parida L."/>
            <person name="Kuhn D.N."/>
        </authorList>
    </citation>
    <scope>NUCLEOTIDE SEQUENCE [LARGE SCALE GENOMIC DNA]</scope>
    <source>
        <strain evidence="3">cv. Matina 1-6</strain>
    </source>
</reference>
<dbReference type="AlphaFoldDB" id="A0A061FP51"/>
<keyword evidence="3" id="KW-1185">Reference proteome</keyword>
<dbReference type="HOGENOM" id="CLU_2008070_0_0_1"/>
<dbReference type="Gramene" id="EOY18462">
    <property type="protein sequence ID" value="EOY18462"/>
    <property type="gene ID" value="TCM_043033"/>
</dbReference>
<organism evidence="2 3">
    <name type="scientific">Theobroma cacao</name>
    <name type="common">Cacao</name>
    <name type="synonym">Cocoa</name>
    <dbReference type="NCBI Taxonomy" id="3641"/>
    <lineage>
        <taxon>Eukaryota</taxon>
        <taxon>Viridiplantae</taxon>
        <taxon>Streptophyta</taxon>
        <taxon>Embryophyta</taxon>
        <taxon>Tracheophyta</taxon>
        <taxon>Spermatophyta</taxon>
        <taxon>Magnoliopsida</taxon>
        <taxon>eudicotyledons</taxon>
        <taxon>Gunneridae</taxon>
        <taxon>Pentapetalae</taxon>
        <taxon>rosids</taxon>
        <taxon>malvids</taxon>
        <taxon>Malvales</taxon>
        <taxon>Malvaceae</taxon>
        <taxon>Byttnerioideae</taxon>
        <taxon>Theobroma</taxon>
    </lineage>
</organism>
<sequence>MIEEKREVEMRYTKDIEFELLLGSIKVKGEGVWIMRLPMCVMWGEHMMALVVRDVGVHTMMMIYAMCAMWGEHMMTLVVRDVGVHRMMMIYAMCVMWGEHMMALVVRDVGVHTMTPTMCGVEYT</sequence>
<dbReference type="EMBL" id="CM001888">
    <property type="protein sequence ID" value="EOY18462.1"/>
    <property type="molecule type" value="Genomic_DNA"/>
</dbReference>
<keyword evidence="1" id="KW-0472">Membrane</keyword>
<protein>
    <submittedName>
        <fullName evidence="2">Uncharacterized protein</fullName>
    </submittedName>
</protein>
<evidence type="ECO:0000313" key="3">
    <source>
        <dbReference type="Proteomes" id="UP000026915"/>
    </source>
</evidence>
<feature type="transmembrane region" description="Helical" evidence="1">
    <location>
        <begin position="88"/>
        <end position="106"/>
    </location>
</feature>
<dbReference type="Proteomes" id="UP000026915">
    <property type="component" value="Chromosome 10"/>
</dbReference>
<keyword evidence="1" id="KW-0812">Transmembrane</keyword>
<dbReference type="InParanoid" id="A0A061FP51"/>
<gene>
    <name evidence="2" type="ORF">TCM_043033</name>
</gene>
<name>A0A061FP51_THECC</name>
<proteinExistence type="predicted"/>
<keyword evidence="1" id="KW-1133">Transmembrane helix</keyword>
<feature type="transmembrane region" description="Helical" evidence="1">
    <location>
        <begin position="47"/>
        <end position="67"/>
    </location>
</feature>
<evidence type="ECO:0000313" key="2">
    <source>
        <dbReference type="EMBL" id="EOY18462.1"/>
    </source>
</evidence>
<accession>A0A061FP51</accession>
<evidence type="ECO:0000256" key="1">
    <source>
        <dbReference type="SAM" id="Phobius"/>
    </source>
</evidence>